<dbReference type="AlphaFoldDB" id="A0A1G2DW84"/>
<protein>
    <submittedName>
        <fullName evidence="3">Uncharacterized protein</fullName>
    </submittedName>
</protein>
<feature type="transmembrane region" description="Helical" evidence="2">
    <location>
        <begin position="51"/>
        <end position="70"/>
    </location>
</feature>
<evidence type="ECO:0000256" key="2">
    <source>
        <dbReference type="SAM" id="Phobius"/>
    </source>
</evidence>
<dbReference type="Proteomes" id="UP000178893">
    <property type="component" value="Unassembled WGS sequence"/>
</dbReference>
<gene>
    <name evidence="3" type="ORF">A2V72_02930</name>
</gene>
<feature type="transmembrane region" description="Helical" evidence="2">
    <location>
        <begin position="261"/>
        <end position="289"/>
    </location>
</feature>
<feature type="transmembrane region" description="Helical" evidence="2">
    <location>
        <begin position="104"/>
        <end position="124"/>
    </location>
</feature>
<evidence type="ECO:0000256" key="1">
    <source>
        <dbReference type="SAM" id="MobiDB-lite"/>
    </source>
</evidence>
<feature type="compositionally biased region" description="Basic and acidic residues" evidence="1">
    <location>
        <begin position="706"/>
        <end position="718"/>
    </location>
</feature>
<evidence type="ECO:0000313" key="4">
    <source>
        <dbReference type="Proteomes" id="UP000178893"/>
    </source>
</evidence>
<feature type="transmembrane region" description="Helical" evidence="2">
    <location>
        <begin position="136"/>
        <end position="154"/>
    </location>
</feature>
<sequence>MNIKFLKKLIIPILIFVFLFSPFIASAISFGDVVNAVKGMWINGVNYVMGIFVYLFATFAQIAGGLLDWVTSPGFISLPYTKAGSLADGGNPIIEAGLNITKNFVNMGLVVVLVFIALAVTLRIEEYATQKTLVRLIIIALLVNFAPIICGLIVDASNIIMNYFLVGIREGISGILIDNSTAGLTGTLTRPGSVTTFSLLAKGAVMIILNLFIGLAFLLLASVFVFRYIAIWILVILSPLAFIAWILPATKRLWEMWWKQLLNWSFIGIPMAFFLYLAMSSVAGLNTYFQTQITASGLEPETTGLLNNVFPYFAVLGILFFGFFIGISASAMGSSAVVNFAKARGGQVRTSAGWMGRKAWQGAALADRKFVPKVGAKDEEGKRHMLRFTTPRGVSESITTAWDKTPGLRWFRPEPLKQFSEFRGALEANKKSITGPSNLEMDRVANGKYTGKKAAAAVDAIIRDRGDSQDFVKAYMRKYGYKEGEESQLFKDKRFLNDKTAIGAFEFIKKTGNMGKILRIDPRLAKIGRSEEEGRKKMIESLINAKPGDIANMEREVIDNEEIMETAMAVCGEEQLRAFGRLKGGTMARQDTVNNIVSKWVEGKGLDPAKEKENWEAYMNTLKEKYNVSTPGIQKSLENPRFRSLGWEEYAKYRSKEQRATPSGVAPPTPSPTPSQAGPKSPGSAAMGEPPAPKGRRPGGGQTGGEQRKPKGRKPEGH</sequence>
<proteinExistence type="predicted"/>
<feature type="transmembrane region" description="Helical" evidence="2">
    <location>
        <begin position="199"/>
        <end position="223"/>
    </location>
</feature>
<accession>A0A1G2DW84</accession>
<evidence type="ECO:0000313" key="3">
    <source>
        <dbReference type="EMBL" id="OGZ17885.1"/>
    </source>
</evidence>
<feature type="transmembrane region" description="Helical" evidence="2">
    <location>
        <begin position="229"/>
        <end position="249"/>
    </location>
</feature>
<feature type="region of interest" description="Disordered" evidence="1">
    <location>
        <begin position="654"/>
        <end position="718"/>
    </location>
</feature>
<feature type="transmembrane region" description="Helical" evidence="2">
    <location>
        <begin position="309"/>
        <end position="332"/>
    </location>
</feature>
<organism evidence="3 4">
    <name type="scientific">Candidatus Nealsonbacteria bacterium RBG_13_37_56</name>
    <dbReference type="NCBI Taxonomy" id="1801661"/>
    <lineage>
        <taxon>Bacteria</taxon>
        <taxon>Candidatus Nealsoniibacteriota</taxon>
    </lineage>
</organism>
<comment type="caution">
    <text evidence="3">The sequence shown here is derived from an EMBL/GenBank/DDBJ whole genome shotgun (WGS) entry which is preliminary data.</text>
</comment>
<reference evidence="3 4" key="1">
    <citation type="journal article" date="2016" name="Nat. Commun.">
        <title>Thousands of microbial genomes shed light on interconnected biogeochemical processes in an aquifer system.</title>
        <authorList>
            <person name="Anantharaman K."/>
            <person name="Brown C.T."/>
            <person name="Hug L.A."/>
            <person name="Sharon I."/>
            <person name="Castelle C.J."/>
            <person name="Probst A.J."/>
            <person name="Thomas B.C."/>
            <person name="Singh A."/>
            <person name="Wilkins M.J."/>
            <person name="Karaoz U."/>
            <person name="Brodie E.L."/>
            <person name="Williams K.H."/>
            <person name="Hubbard S.S."/>
            <person name="Banfield J.F."/>
        </authorList>
    </citation>
    <scope>NUCLEOTIDE SEQUENCE [LARGE SCALE GENOMIC DNA]</scope>
</reference>
<name>A0A1G2DW84_9BACT</name>
<keyword evidence="2" id="KW-0472">Membrane</keyword>
<keyword evidence="2" id="KW-1133">Transmembrane helix</keyword>
<keyword evidence="2" id="KW-0812">Transmembrane</keyword>
<dbReference type="EMBL" id="MHLW01000022">
    <property type="protein sequence ID" value="OGZ17885.1"/>
    <property type="molecule type" value="Genomic_DNA"/>
</dbReference>